<dbReference type="Proteomes" id="UP000001683">
    <property type="component" value="Chromosome"/>
</dbReference>
<evidence type="ECO:0000256" key="1">
    <source>
        <dbReference type="SAM" id="Phobius"/>
    </source>
</evidence>
<keyword evidence="1" id="KW-0812">Transmembrane</keyword>
<feature type="transmembrane region" description="Helical" evidence="1">
    <location>
        <begin position="179"/>
        <end position="198"/>
    </location>
</feature>
<feature type="transmembrane region" description="Helical" evidence="1">
    <location>
        <begin position="119"/>
        <end position="140"/>
    </location>
</feature>
<evidence type="ECO:0008006" key="4">
    <source>
        <dbReference type="Google" id="ProtNLM"/>
    </source>
</evidence>
<name>B2A5A4_NATTJ</name>
<reference evidence="2 3" key="2">
    <citation type="journal article" date="2011" name="J. Bacteriol.">
        <title>Complete genome sequence of the anaerobic, halophilic alkalithermophile Natranaerobius thermophilus JW/NM-WN-LF.</title>
        <authorList>
            <person name="Zhao B."/>
            <person name="Mesbah N.M."/>
            <person name="Dalin E."/>
            <person name="Goodwin L."/>
            <person name="Nolan M."/>
            <person name="Pitluck S."/>
            <person name="Chertkov O."/>
            <person name="Brettin T.S."/>
            <person name="Han J."/>
            <person name="Larimer F.W."/>
            <person name="Land M.L."/>
            <person name="Hauser L."/>
            <person name="Kyrpides N."/>
            <person name="Wiegel J."/>
        </authorList>
    </citation>
    <scope>NUCLEOTIDE SEQUENCE [LARGE SCALE GENOMIC DNA]</scope>
    <source>
        <strain evidence="3">ATCC BAA-1301 / DSM 18059 / JW/NM-WN-LF</strain>
    </source>
</reference>
<dbReference type="KEGG" id="nth:Nther_0341"/>
<organism evidence="2 3">
    <name type="scientific">Natranaerobius thermophilus (strain ATCC BAA-1301 / DSM 18059 / JW/NM-WN-LF)</name>
    <dbReference type="NCBI Taxonomy" id="457570"/>
    <lineage>
        <taxon>Bacteria</taxon>
        <taxon>Bacillati</taxon>
        <taxon>Bacillota</taxon>
        <taxon>Clostridia</taxon>
        <taxon>Natranaerobiales</taxon>
        <taxon>Natranaerobiaceae</taxon>
        <taxon>Natranaerobius</taxon>
    </lineage>
</organism>
<feature type="transmembrane region" description="Helical" evidence="1">
    <location>
        <begin position="147"/>
        <end position="167"/>
    </location>
</feature>
<feature type="transmembrane region" description="Helical" evidence="1">
    <location>
        <begin position="79"/>
        <end position="96"/>
    </location>
</feature>
<proteinExistence type="predicted"/>
<gene>
    <name evidence="2" type="ordered locus">Nther_0341</name>
</gene>
<dbReference type="AlphaFoldDB" id="B2A5A4"/>
<feature type="transmembrane region" description="Helical" evidence="1">
    <location>
        <begin position="210"/>
        <end position="229"/>
    </location>
</feature>
<sequence>MRIFKEITIEVLQAVLPLTIVVFLLQVVALSSPAEEVLQFLVGLIFVVLGLILFLVGIRIGLLPMGESIGNSIPQTGKLGLVVFYAFLLGFLVTAAEPDVRVLASQIDMVSDGAIPHHVLIYTVAIGVGVFVSLSMIKVVLDIPLKYILIVCYIGVFIMSVFTPTYFVPISFDAGGVTTGPLTAPFIIALGVGVSSVLSSRTTANDNFGFVALASIGPIIGVMILGVIYG</sequence>
<dbReference type="InterPro" id="IPR011435">
    <property type="entry name" value="UmpAB"/>
</dbReference>
<dbReference type="STRING" id="457570.Nther_0341"/>
<dbReference type="Pfam" id="PF07556">
    <property type="entry name" value="DUF1538"/>
    <property type="match status" value="1"/>
</dbReference>
<dbReference type="InParanoid" id="B2A5A4"/>
<accession>B2A5A4</accession>
<feature type="transmembrane region" description="Helical" evidence="1">
    <location>
        <begin position="37"/>
        <end position="58"/>
    </location>
</feature>
<dbReference type="HOGENOM" id="CLU_026769_0_0_9"/>
<evidence type="ECO:0000313" key="2">
    <source>
        <dbReference type="EMBL" id="ACB83938.1"/>
    </source>
</evidence>
<evidence type="ECO:0000313" key="3">
    <source>
        <dbReference type="Proteomes" id="UP000001683"/>
    </source>
</evidence>
<reference evidence="2 3" key="1">
    <citation type="submission" date="2008-04" db="EMBL/GenBank/DDBJ databases">
        <title>Complete sequence of chromosome of Natranaerobius thermophilus JW/NM-WN-LF.</title>
        <authorList>
            <consortium name="US DOE Joint Genome Institute"/>
            <person name="Copeland A."/>
            <person name="Lucas S."/>
            <person name="Lapidus A."/>
            <person name="Glavina del Rio T."/>
            <person name="Dalin E."/>
            <person name="Tice H."/>
            <person name="Bruce D."/>
            <person name="Goodwin L."/>
            <person name="Pitluck S."/>
            <person name="Chertkov O."/>
            <person name="Brettin T."/>
            <person name="Detter J.C."/>
            <person name="Han C."/>
            <person name="Kuske C.R."/>
            <person name="Schmutz J."/>
            <person name="Larimer F."/>
            <person name="Land M."/>
            <person name="Hauser L."/>
            <person name="Kyrpides N."/>
            <person name="Lykidis A."/>
            <person name="Mesbah N.M."/>
            <person name="Wiegel J."/>
        </authorList>
    </citation>
    <scope>NUCLEOTIDE SEQUENCE [LARGE SCALE GENOMIC DNA]</scope>
    <source>
        <strain evidence="3">ATCC BAA-1301 / DSM 18059 / JW/NM-WN-LF</strain>
    </source>
</reference>
<dbReference type="RefSeq" id="WP_012446826.1">
    <property type="nucleotide sequence ID" value="NC_010718.1"/>
</dbReference>
<dbReference type="eggNOG" id="COG0589">
    <property type="taxonomic scope" value="Bacteria"/>
</dbReference>
<dbReference type="EMBL" id="CP001034">
    <property type="protein sequence ID" value="ACB83938.1"/>
    <property type="molecule type" value="Genomic_DNA"/>
</dbReference>
<keyword evidence="3" id="KW-1185">Reference proteome</keyword>
<feature type="transmembrane region" description="Helical" evidence="1">
    <location>
        <begin position="12"/>
        <end position="31"/>
    </location>
</feature>
<keyword evidence="1" id="KW-1133">Transmembrane helix</keyword>
<keyword evidence="1" id="KW-0472">Membrane</keyword>
<dbReference type="OrthoDB" id="9805989at2"/>
<protein>
    <recommendedName>
        <fullName evidence="4">DUF1538 domain-containing protein</fullName>
    </recommendedName>
</protein>